<gene>
    <name evidence="2" type="ORF">RRG08_008979</name>
</gene>
<evidence type="ECO:0000313" key="2">
    <source>
        <dbReference type="EMBL" id="KAK3787962.1"/>
    </source>
</evidence>
<comment type="caution">
    <text evidence="2">The sequence shown here is derived from an EMBL/GenBank/DDBJ whole genome shotgun (WGS) entry which is preliminary data.</text>
</comment>
<protein>
    <submittedName>
        <fullName evidence="2">Uncharacterized protein</fullName>
    </submittedName>
</protein>
<proteinExistence type="predicted"/>
<evidence type="ECO:0000256" key="1">
    <source>
        <dbReference type="SAM" id="MobiDB-lite"/>
    </source>
</evidence>
<accession>A0AAE1AJK7</accession>
<dbReference type="AlphaFoldDB" id="A0AAE1AJK7"/>
<organism evidence="2 3">
    <name type="scientific">Elysia crispata</name>
    <name type="common">lettuce slug</name>
    <dbReference type="NCBI Taxonomy" id="231223"/>
    <lineage>
        <taxon>Eukaryota</taxon>
        <taxon>Metazoa</taxon>
        <taxon>Spiralia</taxon>
        <taxon>Lophotrochozoa</taxon>
        <taxon>Mollusca</taxon>
        <taxon>Gastropoda</taxon>
        <taxon>Heterobranchia</taxon>
        <taxon>Euthyneura</taxon>
        <taxon>Panpulmonata</taxon>
        <taxon>Sacoglossa</taxon>
        <taxon>Placobranchoidea</taxon>
        <taxon>Plakobranchidae</taxon>
        <taxon>Elysia</taxon>
    </lineage>
</organism>
<feature type="compositionally biased region" description="Gly residues" evidence="1">
    <location>
        <begin position="76"/>
        <end position="94"/>
    </location>
</feature>
<feature type="compositionally biased region" description="Low complexity" evidence="1">
    <location>
        <begin position="41"/>
        <end position="55"/>
    </location>
</feature>
<feature type="region of interest" description="Disordered" evidence="1">
    <location>
        <begin position="41"/>
        <end position="112"/>
    </location>
</feature>
<keyword evidence="3" id="KW-1185">Reference proteome</keyword>
<name>A0AAE1AJK7_9GAST</name>
<reference evidence="2" key="1">
    <citation type="journal article" date="2023" name="G3 (Bethesda)">
        <title>A reference genome for the long-term kleptoplast-retaining sea slug Elysia crispata morphotype clarki.</title>
        <authorList>
            <person name="Eastman K.E."/>
            <person name="Pendleton A.L."/>
            <person name="Shaikh M.A."/>
            <person name="Suttiyut T."/>
            <person name="Ogas R."/>
            <person name="Tomko P."/>
            <person name="Gavelis G."/>
            <person name="Widhalm J.R."/>
            <person name="Wisecaver J.H."/>
        </authorList>
    </citation>
    <scope>NUCLEOTIDE SEQUENCE</scope>
    <source>
        <strain evidence="2">ECLA1</strain>
    </source>
</reference>
<feature type="compositionally biased region" description="Polar residues" evidence="1">
    <location>
        <begin position="103"/>
        <end position="112"/>
    </location>
</feature>
<sequence>MGLINNNFFKEQEILCVQLEVRKVLSLLSVAAAARVSSCTCSRRGGSRRSTSTGSRCGGELEISGDGGEADDKSGSGSGCGDVEAGGGASGAGDDGSSTTAGLPSTHSSSSS</sequence>
<dbReference type="EMBL" id="JAWDGP010001820">
    <property type="protein sequence ID" value="KAK3787962.1"/>
    <property type="molecule type" value="Genomic_DNA"/>
</dbReference>
<evidence type="ECO:0000313" key="3">
    <source>
        <dbReference type="Proteomes" id="UP001283361"/>
    </source>
</evidence>
<dbReference type="Proteomes" id="UP001283361">
    <property type="component" value="Unassembled WGS sequence"/>
</dbReference>